<evidence type="ECO:0000256" key="3">
    <source>
        <dbReference type="ARBA" id="ARBA00009548"/>
    </source>
</evidence>
<dbReference type="GO" id="GO:0035145">
    <property type="term" value="C:exon-exon junction complex"/>
    <property type="evidence" value="ECO:0007669"/>
    <property type="project" value="InterPro"/>
</dbReference>
<dbReference type="GO" id="GO:0000184">
    <property type="term" value="P:nuclear-transcribed mRNA catabolic process, nonsense-mediated decay"/>
    <property type="evidence" value="ECO:0007669"/>
    <property type="project" value="UniProtKB-KW"/>
</dbReference>
<dbReference type="GO" id="GO:0006417">
    <property type="term" value="P:regulation of translation"/>
    <property type="evidence" value="ECO:0007669"/>
    <property type="project" value="UniProtKB-KW"/>
</dbReference>
<feature type="region of interest" description="Disordered" evidence="13">
    <location>
        <begin position="555"/>
        <end position="620"/>
    </location>
</feature>
<protein>
    <recommendedName>
        <fullName evidence="14">Btz domain-containing protein</fullName>
    </recommendedName>
</protein>
<keyword evidence="11" id="KW-0508">mRNA splicing</keyword>
<keyword evidence="7" id="KW-0509">mRNA transport</keyword>
<feature type="region of interest" description="Disordered" evidence="13">
    <location>
        <begin position="41"/>
        <end position="70"/>
    </location>
</feature>
<gene>
    <name evidence="15" type="ORF">MCOS_LOCUS148</name>
</gene>
<evidence type="ECO:0000256" key="8">
    <source>
        <dbReference type="ARBA" id="ARBA00022845"/>
    </source>
</evidence>
<keyword evidence="9" id="KW-0694">RNA-binding</keyword>
<keyword evidence="10" id="KW-0866">Nonsense-mediated mRNA decay</keyword>
<comment type="subcellular location">
    <subcellularLocation>
        <location evidence="2">Cytoplasm</location>
    </subcellularLocation>
    <subcellularLocation>
        <location evidence="1">Nucleus</location>
    </subcellularLocation>
</comment>
<evidence type="ECO:0000256" key="4">
    <source>
        <dbReference type="ARBA" id="ARBA00022448"/>
    </source>
</evidence>
<evidence type="ECO:0000259" key="14">
    <source>
        <dbReference type="Pfam" id="PF09405"/>
    </source>
</evidence>
<evidence type="ECO:0000256" key="11">
    <source>
        <dbReference type="ARBA" id="ARBA00023187"/>
    </source>
</evidence>
<evidence type="ECO:0000313" key="16">
    <source>
        <dbReference type="Proteomes" id="UP000267029"/>
    </source>
</evidence>
<feature type="region of interest" description="Disordered" evidence="13">
    <location>
        <begin position="635"/>
        <end position="677"/>
    </location>
</feature>
<dbReference type="InterPro" id="IPR029774">
    <property type="entry name" value="CSAP"/>
</dbReference>
<feature type="domain" description="Btz" evidence="14">
    <location>
        <begin position="586"/>
        <end position="694"/>
    </location>
</feature>
<keyword evidence="6" id="KW-0507">mRNA processing</keyword>
<feature type="compositionally biased region" description="Low complexity" evidence="13">
    <location>
        <begin position="698"/>
        <end position="713"/>
    </location>
</feature>
<evidence type="ECO:0000313" key="15">
    <source>
        <dbReference type="EMBL" id="VDD74145.1"/>
    </source>
</evidence>
<evidence type="ECO:0000256" key="12">
    <source>
        <dbReference type="ARBA" id="ARBA00023242"/>
    </source>
</evidence>
<sequence length="720" mass="80191">MRNKSVYELSYRPFKSGRQIYKENLSYRLQRRLDELSHHPFQWSDDSDSTSSPESPFADNPCSPRDTDSTLLIDASSSVNESVLDNANVSCVRMRDEGTQTDTGMVTNPNSNSASSLQRGCRRQSRTSNSGVMLRRPPKCSGKSNVGKLGDQSCVEKLSKTKNDIDKQTTNGEPFSPTVNNKPKVVWSADARKDSDCLKGDQKNVWRSAYSRDFPVYPPPVYASSCGKVAFRRRVGNSPRTLGTITRAASTMYQWLQYLQLKTSPLTRQPFRPQQLRSPNPRQPAECDVGPPHPGPLGLLVRLVVAVAVHHRSTIAEADTGVHVRASKTEVEAGRVLVVIDVDAQGIPLRTPSYRPPLRRQAGRPRRFSPYRPNRATAGRVPPYSSFPRRDGHASPKGPNAPPPPLAAASRRSSPPLAPRAGSVESGRMPPLTERFERLVETTMRHRRRDHGVLGGLAHLILTNRLKLPLPTLMREAKELSVVIERDLPPEVSDVIAEISFNFDLGPNFAFPHPPNAGHRPVFDRSEIPLFSKPEDNEKVTERMVAVLSSGVDFRMGGQSADPRGEADQGRPDSNFRQRRINAFSRLGPSNPLDVPKGASYFMHDDRDGRSYGSRRRRIGAGGYSRNEWHRKRSDYDVRDSRQKSFRTSRFSDDGDDGGERHHRSGRRSALPDANDEGRWCHDKFLELEKEANGRGVSRPSSASSSASSSTDSSPKHDSK</sequence>
<organism evidence="15 16">
    <name type="scientific">Mesocestoides corti</name>
    <name type="common">Flatworm</name>
    <dbReference type="NCBI Taxonomy" id="53468"/>
    <lineage>
        <taxon>Eukaryota</taxon>
        <taxon>Metazoa</taxon>
        <taxon>Spiralia</taxon>
        <taxon>Lophotrochozoa</taxon>
        <taxon>Platyhelminthes</taxon>
        <taxon>Cestoda</taxon>
        <taxon>Eucestoda</taxon>
        <taxon>Cyclophyllidea</taxon>
        <taxon>Mesocestoididae</taxon>
        <taxon>Mesocestoides</taxon>
    </lineage>
</organism>
<feature type="compositionally biased region" description="Polar residues" evidence="13">
    <location>
        <begin position="100"/>
        <end position="118"/>
    </location>
</feature>
<dbReference type="GO" id="GO:0003729">
    <property type="term" value="F:mRNA binding"/>
    <property type="evidence" value="ECO:0007669"/>
    <property type="project" value="InterPro"/>
</dbReference>
<dbReference type="GO" id="GO:0051028">
    <property type="term" value="P:mRNA transport"/>
    <property type="evidence" value="ECO:0007669"/>
    <property type="project" value="UniProtKB-KW"/>
</dbReference>
<dbReference type="EMBL" id="UXSR01000011">
    <property type="protein sequence ID" value="VDD74145.1"/>
    <property type="molecule type" value="Genomic_DNA"/>
</dbReference>
<comment type="similarity">
    <text evidence="3">Belongs to the CASC3 family.</text>
</comment>
<feature type="region of interest" description="Disordered" evidence="13">
    <location>
        <begin position="349"/>
        <end position="429"/>
    </location>
</feature>
<dbReference type="GO" id="GO:0005737">
    <property type="term" value="C:cytoplasm"/>
    <property type="evidence" value="ECO:0007669"/>
    <property type="project" value="UniProtKB-SubCell"/>
</dbReference>
<reference evidence="15 16" key="1">
    <citation type="submission" date="2018-10" db="EMBL/GenBank/DDBJ databases">
        <authorList>
            <consortium name="Pathogen Informatics"/>
        </authorList>
    </citation>
    <scope>NUCLEOTIDE SEQUENCE [LARGE SCALE GENOMIC DNA]</scope>
</reference>
<evidence type="ECO:0000256" key="9">
    <source>
        <dbReference type="ARBA" id="ARBA00022884"/>
    </source>
</evidence>
<dbReference type="Proteomes" id="UP000267029">
    <property type="component" value="Unassembled WGS sequence"/>
</dbReference>
<evidence type="ECO:0000256" key="2">
    <source>
        <dbReference type="ARBA" id="ARBA00004496"/>
    </source>
</evidence>
<dbReference type="AlphaFoldDB" id="A0A0R3U1B9"/>
<evidence type="ECO:0000256" key="6">
    <source>
        <dbReference type="ARBA" id="ARBA00022664"/>
    </source>
</evidence>
<dbReference type="GO" id="GO:0008380">
    <property type="term" value="P:RNA splicing"/>
    <property type="evidence" value="ECO:0007669"/>
    <property type="project" value="UniProtKB-KW"/>
</dbReference>
<keyword evidence="16" id="KW-1185">Reference proteome</keyword>
<keyword evidence="4" id="KW-0813">Transport</keyword>
<evidence type="ECO:0000256" key="10">
    <source>
        <dbReference type="ARBA" id="ARBA00023161"/>
    </source>
</evidence>
<dbReference type="Pfam" id="PF09405">
    <property type="entry name" value="Btz"/>
    <property type="match status" value="1"/>
</dbReference>
<evidence type="ECO:0000256" key="13">
    <source>
        <dbReference type="SAM" id="MobiDB-lite"/>
    </source>
</evidence>
<accession>A0A0R3U1B9</accession>
<feature type="region of interest" description="Disordered" evidence="13">
    <location>
        <begin position="99"/>
        <end position="147"/>
    </location>
</feature>
<keyword evidence="5" id="KW-0963">Cytoplasm</keyword>
<evidence type="ECO:0000256" key="5">
    <source>
        <dbReference type="ARBA" id="ARBA00022490"/>
    </source>
</evidence>
<dbReference type="OrthoDB" id="6252163at2759"/>
<dbReference type="Pfam" id="PF15748">
    <property type="entry name" value="CCSAP"/>
    <property type="match status" value="1"/>
</dbReference>
<feature type="compositionally biased region" description="Basic and acidic residues" evidence="13">
    <location>
        <begin position="563"/>
        <end position="576"/>
    </location>
</feature>
<proteinExistence type="inferred from homology"/>
<feature type="compositionally biased region" description="Basic residues" evidence="13">
    <location>
        <begin position="357"/>
        <end position="369"/>
    </location>
</feature>
<feature type="region of interest" description="Disordered" evidence="13">
    <location>
        <begin position="691"/>
        <end position="720"/>
    </location>
</feature>
<evidence type="ECO:0000256" key="7">
    <source>
        <dbReference type="ARBA" id="ARBA00022816"/>
    </source>
</evidence>
<name>A0A0R3U1B9_MESCO</name>
<dbReference type="GO" id="GO:0005856">
    <property type="term" value="C:cytoskeleton"/>
    <property type="evidence" value="ECO:0007669"/>
    <property type="project" value="InterPro"/>
</dbReference>
<dbReference type="InterPro" id="IPR018545">
    <property type="entry name" value="Btz_dom"/>
</dbReference>
<dbReference type="GO" id="GO:0006397">
    <property type="term" value="P:mRNA processing"/>
    <property type="evidence" value="ECO:0007669"/>
    <property type="project" value="UniProtKB-KW"/>
</dbReference>
<keyword evidence="8" id="KW-0810">Translation regulation</keyword>
<keyword evidence="12" id="KW-0539">Nucleus</keyword>
<feature type="compositionally biased region" description="Low complexity" evidence="13">
    <location>
        <begin position="407"/>
        <end position="423"/>
    </location>
</feature>
<evidence type="ECO:0000256" key="1">
    <source>
        <dbReference type="ARBA" id="ARBA00004123"/>
    </source>
</evidence>